<dbReference type="GO" id="GO:0005886">
    <property type="term" value="C:plasma membrane"/>
    <property type="evidence" value="ECO:0007669"/>
    <property type="project" value="UniProtKB-SubCell"/>
</dbReference>
<keyword evidence="10" id="KW-1185">Reference proteome</keyword>
<feature type="transmembrane region" description="Helical" evidence="8">
    <location>
        <begin position="409"/>
        <end position="430"/>
    </location>
</feature>
<dbReference type="InterPro" id="IPR002528">
    <property type="entry name" value="MATE_fam"/>
</dbReference>
<keyword evidence="4" id="KW-1003">Cell membrane</keyword>
<name>A0A917SBG5_9ACTN</name>
<dbReference type="NCBIfam" id="TIGR00797">
    <property type="entry name" value="matE"/>
    <property type="match status" value="1"/>
</dbReference>
<feature type="transmembrane region" description="Helical" evidence="8">
    <location>
        <begin position="318"/>
        <end position="338"/>
    </location>
</feature>
<evidence type="ECO:0000256" key="8">
    <source>
        <dbReference type="SAM" id="Phobius"/>
    </source>
</evidence>
<evidence type="ECO:0000256" key="5">
    <source>
        <dbReference type="ARBA" id="ARBA00022692"/>
    </source>
</evidence>
<gene>
    <name evidence="9" type="ORF">GCM10011575_30910</name>
</gene>
<feature type="transmembrane region" description="Helical" evidence="8">
    <location>
        <begin position="201"/>
        <end position="219"/>
    </location>
</feature>
<dbReference type="PANTHER" id="PTHR42893:SF46">
    <property type="entry name" value="PROTEIN DETOXIFICATION 44, CHLOROPLASTIC"/>
    <property type="match status" value="1"/>
</dbReference>
<feature type="transmembrane region" description="Helical" evidence="8">
    <location>
        <begin position="384"/>
        <end position="403"/>
    </location>
</feature>
<feature type="transmembrane region" description="Helical" evidence="8">
    <location>
        <begin position="350"/>
        <end position="372"/>
    </location>
</feature>
<evidence type="ECO:0000256" key="3">
    <source>
        <dbReference type="ARBA" id="ARBA00022448"/>
    </source>
</evidence>
<dbReference type="RefSeq" id="WP_188896265.1">
    <property type="nucleotide sequence ID" value="NZ_BMMZ01000007.1"/>
</dbReference>
<comment type="subcellular location">
    <subcellularLocation>
        <location evidence="1">Cell membrane</location>
        <topology evidence="1">Multi-pass membrane protein</topology>
    </subcellularLocation>
</comment>
<comment type="caution">
    <text evidence="9">The sequence shown here is derived from an EMBL/GenBank/DDBJ whole genome shotgun (WGS) entry which is preliminary data.</text>
</comment>
<evidence type="ECO:0000256" key="1">
    <source>
        <dbReference type="ARBA" id="ARBA00004651"/>
    </source>
</evidence>
<dbReference type="Pfam" id="PF01554">
    <property type="entry name" value="MatE"/>
    <property type="match status" value="2"/>
</dbReference>
<dbReference type="InterPro" id="IPR044644">
    <property type="entry name" value="DinF-like"/>
</dbReference>
<reference evidence="9" key="1">
    <citation type="journal article" date="2014" name="Int. J. Syst. Evol. Microbiol.">
        <title>Complete genome sequence of Corynebacterium casei LMG S-19264T (=DSM 44701T), isolated from a smear-ripened cheese.</title>
        <authorList>
            <consortium name="US DOE Joint Genome Institute (JGI-PGF)"/>
            <person name="Walter F."/>
            <person name="Albersmeier A."/>
            <person name="Kalinowski J."/>
            <person name="Ruckert C."/>
        </authorList>
    </citation>
    <scope>NUCLEOTIDE SEQUENCE</scope>
    <source>
        <strain evidence="9">CGMCC 4.7306</strain>
    </source>
</reference>
<evidence type="ECO:0000256" key="7">
    <source>
        <dbReference type="ARBA" id="ARBA00023136"/>
    </source>
</evidence>
<keyword evidence="7 8" id="KW-0472">Membrane</keyword>
<dbReference type="CDD" id="cd13136">
    <property type="entry name" value="MATE_DinF_like"/>
    <property type="match status" value="1"/>
</dbReference>
<evidence type="ECO:0000313" key="9">
    <source>
        <dbReference type="EMBL" id="GGL70258.1"/>
    </source>
</evidence>
<keyword evidence="3" id="KW-0813">Transport</keyword>
<accession>A0A917SBG5</accession>
<evidence type="ECO:0000313" key="10">
    <source>
        <dbReference type="Proteomes" id="UP000613840"/>
    </source>
</evidence>
<evidence type="ECO:0000256" key="6">
    <source>
        <dbReference type="ARBA" id="ARBA00022989"/>
    </source>
</evidence>
<feature type="transmembrane region" description="Helical" evidence="8">
    <location>
        <begin position="168"/>
        <end position="189"/>
    </location>
</feature>
<dbReference type="AlphaFoldDB" id="A0A917SBG5"/>
<dbReference type="PANTHER" id="PTHR42893">
    <property type="entry name" value="PROTEIN DETOXIFICATION 44, CHLOROPLASTIC-RELATED"/>
    <property type="match status" value="1"/>
</dbReference>
<dbReference type="PIRSF" id="PIRSF006603">
    <property type="entry name" value="DinF"/>
    <property type="match status" value="1"/>
</dbReference>
<comment type="similarity">
    <text evidence="2">Belongs to the multi antimicrobial extrusion (MATE) (TC 2.A.66.1) family.</text>
</comment>
<reference evidence="9" key="2">
    <citation type="submission" date="2020-09" db="EMBL/GenBank/DDBJ databases">
        <authorList>
            <person name="Sun Q."/>
            <person name="Zhou Y."/>
        </authorList>
    </citation>
    <scope>NUCLEOTIDE SEQUENCE</scope>
    <source>
        <strain evidence="9">CGMCC 4.7306</strain>
    </source>
</reference>
<feature type="transmembrane region" description="Helical" evidence="8">
    <location>
        <begin position="240"/>
        <end position="266"/>
    </location>
</feature>
<sequence>MPGSGRTGSRPKGIDREIFALAVPAFATLVSEPALLLADSAIIGHLGTTQLAGLGIAGNLLGILTGLSIFLAYGTTGTVARRLGAGDLRAALSGGIDGMALAVLLGAVLGGVLQVLLPTVINLYAAGPGVAAAATSYLRVAACGLPSVLLMLAATGVLRGLQDTRTPLIIAITANLLNIILNITLVYGLHLGIAGSATGSLIAQTASAVVLATVVIRGARRNGVRIGFHPRGVLSAARSGVWLVLRTASLQLGITITTVVAAGLGAVGLATHQVANSLWTFLTFALDAIAIAAQAVIGRYLGAGDVSMVRRLTDRMMAWGVACGVAFGLIMAFARPLYDQLFSPDPHVQALLARVLLVVACIAPVAAVVFVLDGVLIGAGDGKYLALAGLIAVVAYLPLALLVRGLDAGLVWLWVAYGGYIVARLVTLVVRARGSGWMRTGM</sequence>
<dbReference type="EMBL" id="BMMZ01000007">
    <property type="protein sequence ID" value="GGL70258.1"/>
    <property type="molecule type" value="Genomic_DNA"/>
</dbReference>
<dbReference type="GO" id="GO:0042910">
    <property type="term" value="F:xenobiotic transmembrane transporter activity"/>
    <property type="evidence" value="ECO:0007669"/>
    <property type="project" value="InterPro"/>
</dbReference>
<keyword evidence="5 8" id="KW-0812">Transmembrane</keyword>
<feature type="transmembrane region" description="Helical" evidence="8">
    <location>
        <begin position="95"/>
        <end position="117"/>
    </location>
</feature>
<feature type="transmembrane region" description="Helical" evidence="8">
    <location>
        <begin position="137"/>
        <end position="161"/>
    </location>
</feature>
<evidence type="ECO:0000256" key="2">
    <source>
        <dbReference type="ARBA" id="ARBA00010199"/>
    </source>
</evidence>
<feature type="transmembrane region" description="Helical" evidence="8">
    <location>
        <begin position="54"/>
        <end position="74"/>
    </location>
</feature>
<dbReference type="Proteomes" id="UP000613840">
    <property type="component" value="Unassembled WGS sequence"/>
</dbReference>
<organism evidence="9 10">
    <name type="scientific">Microlunatus endophyticus</name>
    <dbReference type="NCBI Taxonomy" id="1716077"/>
    <lineage>
        <taxon>Bacteria</taxon>
        <taxon>Bacillati</taxon>
        <taxon>Actinomycetota</taxon>
        <taxon>Actinomycetes</taxon>
        <taxon>Propionibacteriales</taxon>
        <taxon>Propionibacteriaceae</taxon>
        <taxon>Microlunatus</taxon>
    </lineage>
</organism>
<keyword evidence="6 8" id="KW-1133">Transmembrane helix</keyword>
<protein>
    <submittedName>
        <fullName evidence="9">MATE family efflux transporter</fullName>
    </submittedName>
</protein>
<dbReference type="GO" id="GO:0015297">
    <property type="term" value="F:antiporter activity"/>
    <property type="evidence" value="ECO:0007669"/>
    <property type="project" value="InterPro"/>
</dbReference>
<proteinExistence type="inferred from homology"/>
<evidence type="ECO:0000256" key="4">
    <source>
        <dbReference type="ARBA" id="ARBA00022475"/>
    </source>
</evidence>
<feature type="transmembrane region" description="Helical" evidence="8">
    <location>
        <begin position="278"/>
        <end position="297"/>
    </location>
</feature>
<dbReference type="InterPro" id="IPR048279">
    <property type="entry name" value="MdtK-like"/>
</dbReference>